<dbReference type="EMBL" id="BDSP01000211">
    <property type="protein sequence ID" value="GAX24606.1"/>
    <property type="molecule type" value="Genomic_DNA"/>
</dbReference>
<comment type="cofactor">
    <cofactor evidence="1">
        <name>Zn(2+)</name>
        <dbReference type="ChEBI" id="CHEBI:29105"/>
    </cofactor>
</comment>
<comment type="similarity">
    <text evidence="3">In the N-terminal section; belongs to the AAA ATPase family.</text>
</comment>
<evidence type="ECO:0000256" key="7">
    <source>
        <dbReference type="RuleBase" id="RU003651"/>
    </source>
</evidence>
<gene>
    <name evidence="10" type="ORF">FisN_4Hu124</name>
</gene>
<keyword evidence="4" id="KW-0479">Metal-binding</keyword>
<keyword evidence="8" id="KW-1133">Transmembrane helix</keyword>
<keyword evidence="6" id="KW-0645">Protease</keyword>
<comment type="similarity">
    <text evidence="7">Belongs to the AAA ATPase family.</text>
</comment>
<keyword evidence="8" id="KW-0812">Transmembrane</keyword>
<sequence>MIFDAEKDEDTWTHRMRKRLRRLWESNVGKSGVAVVAAFLFTLYLRLRPKPAYLNSKDAPVSLLYQSAPKGVIEKALLSSTGRIVYFLIKQKGWHRSNLTNGMQDNILKALSNTELSTLPESWISRLATPALTALPFVYLAMVYRMLNNSMRDKSFNPLKNKKSFKITFNDVAGIDHVVQEVSEIVSYLKKPSHFEQLGARLPGAILLHGPPGSGKTLIAQAVAGESGVDCFMACSASDFVEMYVGRGAARVRKLFRDLREKAKKHYGRWSGRRKPTAILFLDELDALAKHRSQFNSNDEREQTLNQLLTEMDGFDRDTNEVTVVVMAATNRADVLDPAILRRFERQVYVGYPDAMGRKAILQIHAKKIRHDADIDWNALANGTNGLSGADLRNMVNEAALLAIREDSSTVSQSHLEHAARRVLGTKLQQNTFTR</sequence>
<dbReference type="InterPro" id="IPR003960">
    <property type="entry name" value="ATPase_AAA_CS"/>
</dbReference>
<dbReference type="GO" id="GO:0004176">
    <property type="term" value="F:ATP-dependent peptidase activity"/>
    <property type="evidence" value="ECO:0007669"/>
    <property type="project" value="TreeGrafter"/>
</dbReference>
<organism evidence="10 11">
    <name type="scientific">Fistulifera solaris</name>
    <name type="common">Oleaginous diatom</name>
    <dbReference type="NCBI Taxonomy" id="1519565"/>
    <lineage>
        <taxon>Eukaryota</taxon>
        <taxon>Sar</taxon>
        <taxon>Stramenopiles</taxon>
        <taxon>Ochrophyta</taxon>
        <taxon>Bacillariophyta</taxon>
        <taxon>Bacillariophyceae</taxon>
        <taxon>Bacillariophycidae</taxon>
        <taxon>Naviculales</taxon>
        <taxon>Naviculaceae</taxon>
        <taxon>Fistulifera</taxon>
    </lineage>
</organism>
<keyword evidence="7" id="KW-0067">ATP-binding</keyword>
<dbReference type="GO" id="GO:0006508">
    <property type="term" value="P:proteolysis"/>
    <property type="evidence" value="ECO:0007669"/>
    <property type="project" value="TreeGrafter"/>
</dbReference>
<evidence type="ECO:0000256" key="4">
    <source>
        <dbReference type="ARBA" id="ARBA00022723"/>
    </source>
</evidence>
<evidence type="ECO:0000313" key="11">
    <source>
        <dbReference type="Proteomes" id="UP000198406"/>
    </source>
</evidence>
<keyword evidence="5" id="KW-0862">Zinc</keyword>
<dbReference type="Pfam" id="PF17862">
    <property type="entry name" value="AAA_lid_3"/>
    <property type="match status" value="1"/>
</dbReference>
<keyword evidence="6" id="KW-0482">Metalloprotease</keyword>
<dbReference type="InParanoid" id="A0A1Z5KEJ0"/>
<dbReference type="FunFam" id="1.10.8.60:FF:000001">
    <property type="entry name" value="ATP-dependent zinc metalloprotease FtsH"/>
    <property type="match status" value="1"/>
</dbReference>
<dbReference type="PROSITE" id="PS00674">
    <property type="entry name" value="AAA"/>
    <property type="match status" value="1"/>
</dbReference>
<dbReference type="OrthoDB" id="1413014at2759"/>
<proteinExistence type="inferred from homology"/>
<dbReference type="SUPFAM" id="SSF52540">
    <property type="entry name" value="P-loop containing nucleoside triphosphate hydrolases"/>
    <property type="match status" value="1"/>
</dbReference>
<comment type="caution">
    <text evidence="10">The sequence shown here is derived from an EMBL/GenBank/DDBJ whole genome shotgun (WGS) entry which is preliminary data.</text>
</comment>
<keyword evidence="8" id="KW-0472">Membrane</keyword>
<dbReference type="Gene3D" id="3.40.50.300">
    <property type="entry name" value="P-loop containing nucleotide triphosphate hydrolases"/>
    <property type="match status" value="1"/>
</dbReference>
<keyword evidence="7" id="KW-0547">Nucleotide-binding</keyword>
<comment type="similarity">
    <text evidence="2">In the C-terminal section; belongs to the peptidase M41 family.</text>
</comment>
<dbReference type="GO" id="GO:0005524">
    <property type="term" value="F:ATP binding"/>
    <property type="evidence" value="ECO:0007669"/>
    <property type="project" value="UniProtKB-KW"/>
</dbReference>
<dbReference type="Gene3D" id="1.10.8.60">
    <property type="match status" value="1"/>
</dbReference>
<dbReference type="FunFam" id="3.40.50.300:FF:002568">
    <property type="entry name" value="Cell division protein (FtsH)"/>
    <property type="match status" value="1"/>
</dbReference>
<evidence type="ECO:0000313" key="10">
    <source>
        <dbReference type="EMBL" id="GAX24606.1"/>
    </source>
</evidence>
<evidence type="ECO:0000259" key="9">
    <source>
        <dbReference type="SMART" id="SM00382"/>
    </source>
</evidence>
<dbReference type="InterPro" id="IPR027417">
    <property type="entry name" value="P-loop_NTPase"/>
</dbReference>
<evidence type="ECO:0000256" key="5">
    <source>
        <dbReference type="ARBA" id="ARBA00022833"/>
    </source>
</evidence>
<dbReference type="AlphaFoldDB" id="A0A1Z5KEJ0"/>
<dbReference type="PANTHER" id="PTHR23076">
    <property type="entry name" value="METALLOPROTEASE M41 FTSH"/>
    <property type="match status" value="1"/>
</dbReference>
<dbReference type="Pfam" id="PF00004">
    <property type="entry name" value="AAA"/>
    <property type="match status" value="1"/>
</dbReference>
<dbReference type="InterPro" id="IPR041569">
    <property type="entry name" value="AAA_lid_3"/>
</dbReference>
<evidence type="ECO:0000256" key="3">
    <source>
        <dbReference type="ARBA" id="ARBA00010550"/>
    </source>
</evidence>
<feature type="transmembrane region" description="Helical" evidence="8">
    <location>
        <begin position="27"/>
        <end position="47"/>
    </location>
</feature>
<evidence type="ECO:0000256" key="1">
    <source>
        <dbReference type="ARBA" id="ARBA00001947"/>
    </source>
</evidence>
<evidence type="ECO:0000256" key="8">
    <source>
        <dbReference type="SAM" id="Phobius"/>
    </source>
</evidence>
<evidence type="ECO:0000256" key="2">
    <source>
        <dbReference type="ARBA" id="ARBA00010044"/>
    </source>
</evidence>
<feature type="domain" description="AAA+ ATPase" evidence="9">
    <location>
        <begin position="202"/>
        <end position="354"/>
    </location>
</feature>
<dbReference type="InterPro" id="IPR003593">
    <property type="entry name" value="AAA+_ATPase"/>
</dbReference>
<keyword evidence="11" id="KW-1185">Reference proteome</keyword>
<dbReference type="GO" id="GO:0016887">
    <property type="term" value="F:ATP hydrolysis activity"/>
    <property type="evidence" value="ECO:0007669"/>
    <property type="project" value="InterPro"/>
</dbReference>
<accession>A0A1Z5KEJ0</accession>
<name>A0A1Z5KEJ0_FISSO</name>
<dbReference type="Proteomes" id="UP000198406">
    <property type="component" value="Unassembled WGS sequence"/>
</dbReference>
<dbReference type="GO" id="GO:0008237">
    <property type="term" value="F:metallopeptidase activity"/>
    <property type="evidence" value="ECO:0007669"/>
    <property type="project" value="UniProtKB-KW"/>
</dbReference>
<evidence type="ECO:0000256" key="6">
    <source>
        <dbReference type="ARBA" id="ARBA00023049"/>
    </source>
</evidence>
<protein>
    <recommendedName>
        <fullName evidence="9">AAA+ ATPase domain-containing protein</fullName>
    </recommendedName>
</protein>
<dbReference type="GO" id="GO:0046872">
    <property type="term" value="F:metal ion binding"/>
    <property type="evidence" value="ECO:0007669"/>
    <property type="project" value="UniProtKB-KW"/>
</dbReference>
<reference evidence="10 11" key="1">
    <citation type="journal article" date="2015" name="Plant Cell">
        <title>Oil accumulation by the oleaginous diatom Fistulifera solaris as revealed by the genome and transcriptome.</title>
        <authorList>
            <person name="Tanaka T."/>
            <person name="Maeda Y."/>
            <person name="Veluchamy A."/>
            <person name="Tanaka M."/>
            <person name="Abida H."/>
            <person name="Marechal E."/>
            <person name="Bowler C."/>
            <person name="Muto M."/>
            <person name="Sunaga Y."/>
            <person name="Tanaka M."/>
            <person name="Yoshino T."/>
            <person name="Taniguchi T."/>
            <person name="Fukuda Y."/>
            <person name="Nemoto M."/>
            <person name="Matsumoto M."/>
            <person name="Wong P.S."/>
            <person name="Aburatani S."/>
            <person name="Fujibuchi W."/>
        </authorList>
    </citation>
    <scope>NUCLEOTIDE SEQUENCE [LARGE SCALE GENOMIC DNA]</scope>
    <source>
        <strain evidence="10 11">JPCC DA0580</strain>
    </source>
</reference>
<keyword evidence="6" id="KW-0378">Hydrolase</keyword>
<dbReference type="PANTHER" id="PTHR23076:SF97">
    <property type="entry name" value="ATP-DEPENDENT ZINC METALLOPROTEASE YME1L1"/>
    <property type="match status" value="1"/>
</dbReference>
<dbReference type="SMART" id="SM00382">
    <property type="entry name" value="AAA"/>
    <property type="match status" value="1"/>
</dbReference>
<dbReference type="InterPro" id="IPR003959">
    <property type="entry name" value="ATPase_AAA_core"/>
</dbReference>